<dbReference type="Gene3D" id="3.40.1110.10">
    <property type="entry name" value="Calcium-transporting ATPase, cytoplasmic domain N"/>
    <property type="match status" value="1"/>
</dbReference>
<sequence>CCSKIPNMSRELKVSDASSSSATDVERGPAQFLRVVLAIGGLKCGCCESGISKAFRNIPAIKNHQVNIVLARVEFDLDIGLLSIDEAVSQLSRITGYTFEKQEEPEGQILEVLVNNPRHILEGGKPYGVLLIDPSSLFQHTVRIHYDAKLIGARDVFEYYQQLIPGQDLQLAHPRDHPSLVIGAHQTKKACIMFAVSLLFTIPVLVLAWAFDQTNLTYAHASLALATVVQLIATREFVPGALKTLIYSQSFEMDFLVALSTTTAYVFSVVLYVYQVKGRPLSLETRSFFETSTLLVTLILLGRVVNEFARLRAAKAVSFRSLQAEQALLIISGHNLPREFRTIDARLLQYGDSFKIPPHTRIVTDGDVIYGGSEVDESVMTGESLPVAKGLGHKVYAGTVNGSGELIVTLTALPHENSISKIAAMVESAELSKPKVQALADQIAGWFVPAIMAIGTIVLLTWVLVERYGQRQASWQQAVITAITYAIATLIVSCPCAIGLAVPMVVLIAGGVSARYGIIFRDSQKLEIARNATDIVFDKTGTLTTGQLTVVEAVFHIALENEVKGLIMGLLADSKHPVATATYKWLEENRQNRAKEGIRINPAEIVAINSVPGGGVEGVCTKTKVLVRAGNPAWLSVKVLDSPHTILCVTVAGGLVATFRLQDRPRFAAGGVVKLLAERGITVHMISGDSAGAVNEIAHTLSISKQQTHSRLKPGDKQKYIQSLQENGRVVLFVGDGTNDSVALKQADVGVHMNHGSDVAKSASDVVLMTTRLLDIPILLDISQAAFRRIMFNFGWSAVYNLVAILMAAGAFVKFRIPPAYAGLGELVSVLPVVFIAFQLRW</sequence>
<dbReference type="NCBIfam" id="TIGR01511">
    <property type="entry name" value="ATPase-IB1_Cu"/>
    <property type="match status" value="1"/>
</dbReference>
<evidence type="ECO:0000256" key="6">
    <source>
        <dbReference type="RuleBase" id="RU362081"/>
    </source>
</evidence>
<evidence type="ECO:0000256" key="4">
    <source>
        <dbReference type="ARBA" id="ARBA00022989"/>
    </source>
</evidence>
<dbReference type="InterPro" id="IPR001757">
    <property type="entry name" value="P_typ_ATPase"/>
</dbReference>
<dbReference type="Pfam" id="PF00122">
    <property type="entry name" value="E1-E2_ATPase"/>
    <property type="match status" value="1"/>
</dbReference>
<dbReference type="NCBIfam" id="TIGR01525">
    <property type="entry name" value="ATPase-IB_hvy"/>
    <property type="match status" value="1"/>
</dbReference>
<dbReference type="Pfam" id="PF00702">
    <property type="entry name" value="Hydrolase"/>
    <property type="match status" value="1"/>
</dbReference>
<evidence type="ECO:0000313" key="10">
    <source>
        <dbReference type="Proteomes" id="UP000193144"/>
    </source>
</evidence>
<dbReference type="AlphaFoldDB" id="A0A1Y1ZFB5"/>
<feature type="non-terminal residue" evidence="9">
    <location>
        <position position="1"/>
    </location>
</feature>
<dbReference type="Gene3D" id="2.70.150.10">
    <property type="entry name" value="Calcium-transporting ATPase, cytoplasmic transduction domain A"/>
    <property type="match status" value="1"/>
</dbReference>
<keyword evidence="10" id="KW-1185">Reference proteome</keyword>
<evidence type="ECO:0000256" key="1">
    <source>
        <dbReference type="ARBA" id="ARBA00004370"/>
    </source>
</evidence>
<dbReference type="InterPro" id="IPR023214">
    <property type="entry name" value="HAD_sf"/>
</dbReference>
<dbReference type="GO" id="GO:0016887">
    <property type="term" value="F:ATP hydrolysis activity"/>
    <property type="evidence" value="ECO:0007669"/>
    <property type="project" value="InterPro"/>
</dbReference>
<feature type="transmembrane region" description="Helical" evidence="6">
    <location>
        <begin position="790"/>
        <end position="813"/>
    </location>
</feature>
<dbReference type="PROSITE" id="PS00154">
    <property type="entry name" value="ATPASE_E1_E2"/>
    <property type="match status" value="1"/>
</dbReference>
<feature type="transmembrane region" description="Helical" evidence="6">
    <location>
        <begin position="443"/>
        <end position="465"/>
    </location>
</feature>
<feature type="transmembrane region" description="Helical" evidence="6">
    <location>
        <begin position="217"/>
        <end position="234"/>
    </location>
</feature>
<dbReference type="InterPro" id="IPR023299">
    <property type="entry name" value="ATPase_P-typ_cyto_dom_N"/>
</dbReference>
<dbReference type="Proteomes" id="UP000193144">
    <property type="component" value="Unassembled WGS sequence"/>
</dbReference>
<dbReference type="SUPFAM" id="SSF81653">
    <property type="entry name" value="Calcium ATPase, transduction domain A"/>
    <property type="match status" value="1"/>
</dbReference>
<evidence type="ECO:0000259" key="7">
    <source>
        <dbReference type="Pfam" id="PF00122"/>
    </source>
</evidence>
<dbReference type="InterPro" id="IPR023298">
    <property type="entry name" value="ATPase_P-typ_TM_dom_sf"/>
</dbReference>
<evidence type="ECO:0000256" key="5">
    <source>
        <dbReference type="ARBA" id="ARBA00023136"/>
    </source>
</evidence>
<dbReference type="InterPro" id="IPR036163">
    <property type="entry name" value="HMA_dom_sf"/>
</dbReference>
<name>A0A1Y1ZFB5_9PLEO</name>
<evidence type="ECO:0000313" key="9">
    <source>
        <dbReference type="EMBL" id="ORY08525.1"/>
    </source>
</evidence>
<dbReference type="InterPro" id="IPR027256">
    <property type="entry name" value="P-typ_ATPase_IB"/>
</dbReference>
<dbReference type="InterPro" id="IPR059000">
    <property type="entry name" value="ATPase_P-type_domA"/>
</dbReference>
<dbReference type="NCBIfam" id="TIGR01494">
    <property type="entry name" value="ATPase_P-type"/>
    <property type="match status" value="2"/>
</dbReference>
<dbReference type="SUPFAM" id="SSF56784">
    <property type="entry name" value="HAD-like"/>
    <property type="match status" value="1"/>
</dbReference>
<keyword evidence="6" id="KW-0067">ATP-binding</keyword>
<feature type="transmembrane region" description="Helical" evidence="6">
    <location>
        <begin position="485"/>
        <end position="512"/>
    </location>
</feature>
<dbReference type="PANTHER" id="PTHR46594:SF4">
    <property type="entry name" value="P-TYPE CATION-TRANSPORTING ATPASE"/>
    <property type="match status" value="1"/>
</dbReference>
<dbReference type="GO" id="GO:0016020">
    <property type="term" value="C:membrane"/>
    <property type="evidence" value="ECO:0007669"/>
    <property type="project" value="UniProtKB-SubCell"/>
</dbReference>
<dbReference type="GO" id="GO:0005524">
    <property type="term" value="F:ATP binding"/>
    <property type="evidence" value="ECO:0007669"/>
    <property type="project" value="UniProtKB-UniRule"/>
</dbReference>
<reference evidence="9 10" key="1">
    <citation type="submission" date="2016-07" db="EMBL/GenBank/DDBJ databases">
        <title>Pervasive Adenine N6-methylation of Active Genes in Fungi.</title>
        <authorList>
            <consortium name="DOE Joint Genome Institute"/>
            <person name="Mondo S.J."/>
            <person name="Dannebaum R.O."/>
            <person name="Kuo R.C."/>
            <person name="Labutti K."/>
            <person name="Haridas S."/>
            <person name="Kuo A."/>
            <person name="Salamov A."/>
            <person name="Ahrendt S.R."/>
            <person name="Lipzen A."/>
            <person name="Sullivan W."/>
            <person name="Andreopoulos W.B."/>
            <person name="Clum A."/>
            <person name="Lindquist E."/>
            <person name="Daum C."/>
            <person name="Ramamoorthy G.K."/>
            <person name="Gryganskyi A."/>
            <person name="Culley D."/>
            <person name="Magnuson J.K."/>
            <person name="James T.Y."/>
            <person name="O'Malley M.A."/>
            <person name="Stajich J.E."/>
            <person name="Spatafora J.W."/>
            <person name="Visel A."/>
            <person name="Grigoriev I.V."/>
        </authorList>
    </citation>
    <scope>NUCLEOTIDE SEQUENCE [LARGE SCALE GENOMIC DNA]</scope>
    <source>
        <strain evidence="9 10">CBS 115471</strain>
    </source>
</reference>
<dbReference type="InterPro" id="IPR036412">
    <property type="entry name" value="HAD-like_sf"/>
</dbReference>
<gene>
    <name evidence="9" type="ORF">BCR34DRAFT_442509</name>
</gene>
<proteinExistence type="inferred from homology"/>
<keyword evidence="4 6" id="KW-1133">Transmembrane helix</keyword>
<feature type="transmembrane region" description="Helical" evidence="6">
    <location>
        <begin position="255"/>
        <end position="275"/>
    </location>
</feature>
<feature type="transmembrane region" description="Helical" evidence="6">
    <location>
        <begin position="819"/>
        <end position="838"/>
    </location>
</feature>
<keyword evidence="2 6" id="KW-0812">Transmembrane</keyword>
<keyword evidence="5 6" id="KW-0472">Membrane</keyword>
<dbReference type="OrthoDB" id="432719at2759"/>
<comment type="caution">
    <text evidence="9">The sequence shown here is derived from an EMBL/GenBank/DDBJ whole genome shotgun (WGS) entry which is preliminary data.</text>
</comment>
<evidence type="ECO:0000259" key="8">
    <source>
        <dbReference type="Pfam" id="PF24534"/>
    </source>
</evidence>
<feature type="transmembrane region" description="Helical" evidence="6">
    <location>
        <begin position="190"/>
        <end position="211"/>
    </location>
</feature>
<dbReference type="STRING" id="1231657.A0A1Y1ZFB5"/>
<dbReference type="GO" id="GO:0019829">
    <property type="term" value="F:ATPase-coupled monoatomic cation transmembrane transporter activity"/>
    <property type="evidence" value="ECO:0007669"/>
    <property type="project" value="InterPro"/>
</dbReference>
<feature type="transmembrane region" description="Helical" evidence="6">
    <location>
        <begin position="287"/>
        <end position="305"/>
    </location>
</feature>
<dbReference type="Gene3D" id="3.40.50.1000">
    <property type="entry name" value="HAD superfamily/HAD-like"/>
    <property type="match status" value="1"/>
</dbReference>
<accession>A0A1Y1ZFB5</accession>
<dbReference type="InterPro" id="IPR018303">
    <property type="entry name" value="ATPase_P-typ_P_site"/>
</dbReference>
<feature type="domain" description="P-type ATPase A" evidence="7">
    <location>
        <begin position="339"/>
        <end position="427"/>
    </location>
</feature>
<dbReference type="EMBL" id="MCFA01000099">
    <property type="protein sequence ID" value="ORY08525.1"/>
    <property type="molecule type" value="Genomic_DNA"/>
</dbReference>
<dbReference type="PROSITE" id="PS01229">
    <property type="entry name" value="COF_2"/>
    <property type="match status" value="1"/>
</dbReference>
<dbReference type="CDD" id="cd00371">
    <property type="entry name" value="HMA"/>
    <property type="match status" value="1"/>
</dbReference>
<keyword evidence="3 6" id="KW-0479">Metal-binding</keyword>
<comment type="similarity">
    <text evidence="6">Belongs to the cation transport ATPase (P-type) (TC 3.A.3) family. Type IB subfamily.</text>
</comment>
<keyword evidence="6" id="KW-0547">Nucleotide-binding</keyword>
<feature type="non-terminal residue" evidence="9">
    <location>
        <position position="842"/>
    </location>
</feature>
<evidence type="ECO:0000256" key="3">
    <source>
        <dbReference type="ARBA" id="ARBA00022723"/>
    </source>
</evidence>
<dbReference type="GO" id="GO:0046872">
    <property type="term" value="F:metal ion binding"/>
    <property type="evidence" value="ECO:0007669"/>
    <property type="project" value="UniProtKB-KW"/>
</dbReference>
<evidence type="ECO:0000256" key="2">
    <source>
        <dbReference type="ARBA" id="ARBA00022692"/>
    </source>
</evidence>
<organism evidence="9 10">
    <name type="scientific">Clohesyomyces aquaticus</name>
    <dbReference type="NCBI Taxonomy" id="1231657"/>
    <lineage>
        <taxon>Eukaryota</taxon>
        <taxon>Fungi</taxon>
        <taxon>Dikarya</taxon>
        <taxon>Ascomycota</taxon>
        <taxon>Pezizomycotina</taxon>
        <taxon>Dothideomycetes</taxon>
        <taxon>Pleosporomycetidae</taxon>
        <taxon>Pleosporales</taxon>
        <taxon>Lindgomycetaceae</taxon>
        <taxon>Clohesyomyces</taxon>
    </lineage>
</organism>
<dbReference type="InterPro" id="IPR006121">
    <property type="entry name" value="HMA_dom"/>
</dbReference>
<dbReference type="PANTHER" id="PTHR46594">
    <property type="entry name" value="P-TYPE CATION-TRANSPORTING ATPASE"/>
    <property type="match status" value="1"/>
</dbReference>
<dbReference type="InterPro" id="IPR056236">
    <property type="entry name" value="HMA_PCA1"/>
</dbReference>
<comment type="subcellular location">
    <subcellularLocation>
        <location evidence="1 6">Membrane</location>
    </subcellularLocation>
</comment>
<dbReference type="SUPFAM" id="SSF81665">
    <property type="entry name" value="Calcium ATPase, transmembrane domain M"/>
    <property type="match status" value="1"/>
</dbReference>
<dbReference type="InterPro" id="IPR008250">
    <property type="entry name" value="ATPase_P-typ_transduc_dom_A_sf"/>
</dbReference>
<dbReference type="PRINTS" id="PR00119">
    <property type="entry name" value="CATATPASE"/>
</dbReference>
<dbReference type="Pfam" id="PF24534">
    <property type="entry name" value="HMA_PCA1"/>
    <property type="match status" value="1"/>
</dbReference>
<dbReference type="Gene3D" id="3.30.70.100">
    <property type="match status" value="1"/>
</dbReference>
<feature type="domain" description="PCA1 HMA heavy metal-associated" evidence="8">
    <location>
        <begin position="106"/>
        <end position="175"/>
    </location>
</feature>
<dbReference type="SUPFAM" id="SSF55008">
    <property type="entry name" value="HMA, heavy metal-associated domain"/>
    <property type="match status" value="1"/>
</dbReference>
<protein>
    <submittedName>
        <fullName evidence="9">E1-E2 ATPase-domain-containing protein</fullName>
    </submittedName>
</protein>